<dbReference type="Gene3D" id="2.60.40.1120">
    <property type="entry name" value="Carboxypeptidase-like, regulatory domain"/>
    <property type="match status" value="1"/>
</dbReference>
<organism evidence="11 12">
    <name type="scientific">Aquimarina addita</name>
    <dbReference type="NCBI Taxonomy" id="870485"/>
    <lineage>
        <taxon>Bacteria</taxon>
        <taxon>Pseudomonadati</taxon>
        <taxon>Bacteroidota</taxon>
        <taxon>Flavobacteriia</taxon>
        <taxon>Flavobacteriales</taxon>
        <taxon>Flavobacteriaceae</taxon>
        <taxon>Aquimarina</taxon>
    </lineage>
</organism>
<dbReference type="InterPro" id="IPR039426">
    <property type="entry name" value="TonB-dep_rcpt-like"/>
</dbReference>
<keyword evidence="3 8" id="KW-1134">Transmembrane beta strand</keyword>
<comment type="caution">
    <text evidence="11">The sequence shown here is derived from an EMBL/GenBank/DDBJ whole genome shotgun (WGS) entry which is preliminary data.</text>
</comment>
<reference evidence="12" key="1">
    <citation type="journal article" date="2019" name="Int. J. Syst. Evol. Microbiol.">
        <title>The Global Catalogue of Microorganisms (GCM) 10K type strain sequencing project: providing services to taxonomists for standard genome sequencing and annotation.</title>
        <authorList>
            <consortium name="The Broad Institute Genomics Platform"/>
            <consortium name="The Broad Institute Genome Sequencing Center for Infectious Disease"/>
            <person name="Wu L."/>
            <person name="Ma J."/>
        </authorList>
    </citation>
    <scope>NUCLEOTIDE SEQUENCE [LARGE SCALE GENOMIC DNA]</scope>
    <source>
        <strain evidence="12">JCM 17106</strain>
    </source>
</reference>
<dbReference type="InterPro" id="IPR036942">
    <property type="entry name" value="Beta-barrel_TonB_sf"/>
</dbReference>
<gene>
    <name evidence="11" type="ORF">GCM10022393_19480</name>
</gene>
<evidence type="ECO:0000256" key="8">
    <source>
        <dbReference type="PROSITE-ProRule" id="PRU01360"/>
    </source>
</evidence>
<evidence type="ECO:0000256" key="6">
    <source>
        <dbReference type="ARBA" id="ARBA00023136"/>
    </source>
</evidence>
<accession>A0ABP6UHN1</accession>
<evidence type="ECO:0000259" key="10">
    <source>
        <dbReference type="Pfam" id="PF07715"/>
    </source>
</evidence>
<comment type="similarity">
    <text evidence="8">Belongs to the TonB-dependent receptor family.</text>
</comment>
<keyword evidence="11" id="KW-0675">Receptor</keyword>
<dbReference type="InterPro" id="IPR008969">
    <property type="entry name" value="CarboxyPept-like_regulatory"/>
</dbReference>
<dbReference type="RefSeq" id="WP_344926902.1">
    <property type="nucleotide sequence ID" value="NZ_BAABCW010000006.1"/>
</dbReference>
<dbReference type="InterPro" id="IPR037066">
    <property type="entry name" value="Plug_dom_sf"/>
</dbReference>
<name>A0ABP6UHN1_9FLAO</name>
<evidence type="ECO:0000256" key="7">
    <source>
        <dbReference type="ARBA" id="ARBA00023237"/>
    </source>
</evidence>
<protein>
    <submittedName>
        <fullName evidence="11">TonB-dependent receptor</fullName>
    </submittedName>
</protein>
<dbReference type="NCBIfam" id="TIGR04057">
    <property type="entry name" value="SusC_RagA_signa"/>
    <property type="match status" value="1"/>
</dbReference>
<dbReference type="InterPro" id="IPR023997">
    <property type="entry name" value="TonB-dep_OMP_SusC/RagA_CS"/>
</dbReference>
<feature type="domain" description="TonB-dependent receptor plug" evidence="10">
    <location>
        <begin position="113"/>
        <end position="215"/>
    </location>
</feature>
<comment type="subcellular location">
    <subcellularLocation>
        <location evidence="1 8">Cell outer membrane</location>
        <topology evidence="1 8">Multi-pass membrane protein</topology>
    </subcellularLocation>
</comment>
<keyword evidence="6 8" id="KW-0472">Membrane</keyword>
<evidence type="ECO:0000256" key="4">
    <source>
        <dbReference type="ARBA" id="ARBA00022692"/>
    </source>
</evidence>
<dbReference type="Gene3D" id="2.40.170.20">
    <property type="entry name" value="TonB-dependent receptor, beta-barrel domain"/>
    <property type="match status" value="1"/>
</dbReference>
<keyword evidence="4 8" id="KW-0812">Transmembrane</keyword>
<dbReference type="PANTHER" id="PTHR30069">
    <property type="entry name" value="TONB-DEPENDENT OUTER MEMBRANE RECEPTOR"/>
    <property type="match status" value="1"/>
</dbReference>
<sequence length="1007" mass="111022">MKIKYFLMAVFLSTVIYAQEIQITGKVTDVNGQELPGVNVIVKGTSNGAVTDFDGFYTLSNISNGAIVTFSYLGFITLEKTVVEDTVLNIVLEESSESLEQVVVIGYGMQKTKNLTGSVSVLDSETIDDLRPIQVEQALQGTVTGVNVDAPSGSPGENLNITIRGISSNGSNQPLVVIDGYYGELNSINPNDVESITILKDSQAAIYGIEGANGVVLVTTKKGRKNKKTSFSYDAYTGFQQTTKKLSLLNATEYGALLNESYAANGQELLFSDLSQLGEGTDWQESVFETAPIISHNMSFSGGSDRITYFVSGSHLEQAGIVTKEISNFKRNTAKIRLGVDLSDKFDFDTTINYFHRKRRNTNNGEDEYGLGTLLFNAINYAPTFTEDQEDVNGFLGNEVINPLSQTRNTYNRYTENGLEGMGRLDYKPVDGLKITTRIGFRTLNADYKTFSPIVDYGAGKVFNTIRSSVTEGRVKSDEYTFELFGTYNKVFAENHDITITTGFSLNESFYSELTATGFDVPNNSWEFADISLADGLNTSKATSKYSLNDKLIGQFARLEYNFDERYLFSALLRRDAASDFITDNRVDYFPSITAGWNVSEEAFWSDTAFVNYFKLRGSYGLLGNRVGGNLYRALLDGEATYVLDGQIVDGVANGRISNRNASWEVAKKIDIGTDVKFLDSKISIIADFFIEDREDLLISDFPVSGITGVGAPGAGAPTVGAGTTRNTGYEFLISYNDKISKDFSFGVSYNVSYIENEVVKITGDNFVEGGVFGVGQLAPSRMEVGKPIGYFYGLQTDGVFQNQAEVDAHPSQLQLGAEASPGDIRYVDTNNDGIIDFDDRTDIGKPQPDLYMGFNLNFKYKQFDFVAYSYANLGQEMVRNYERDQPNVNRLDLYLDRWTGEGTSNTVPRATTGTSTNKLFSDFFVEDASFLRIQNVQLGYSLPENVLESVGINKLRIYVSGNNLYTFTDYNGFDPAATTGDAIGGGIDYGFYPISRQYLLGVNLNF</sequence>
<keyword evidence="12" id="KW-1185">Reference proteome</keyword>
<keyword evidence="5 9" id="KW-0732">Signal</keyword>
<feature type="chain" id="PRO_5045904915" evidence="9">
    <location>
        <begin position="19"/>
        <end position="1007"/>
    </location>
</feature>
<evidence type="ECO:0000256" key="3">
    <source>
        <dbReference type="ARBA" id="ARBA00022452"/>
    </source>
</evidence>
<evidence type="ECO:0000256" key="1">
    <source>
        <dbReference type="ARBA" id="ARBA00004571"/>
    </source>
</evidence>
<proteinExistence type="inferred from homology"/>
<evidence type="ECO:0000256" key="9">
    <source>
        <dbReference type="SAM" id="SignalP"/>
    </source>
</evidence>
<dbReference type="SUPFAM" id="SSF49464">
    <property type="entry name" value="Carboxypeptidase regulatory domain-like"/>
    <property type="match status" value="1"/>
</dbReference>
<dbReference type="SUPFAM" id="SSF56935">
    <property type="entry name" value="Porins"/>
    <property type="match status" value="1"/>
</dbReference>
<evidence type="ECO:0000256" key="2">
    <source>
        <dbReference type="ARBA" id="ARBA00022448"/>
    </source>
</evidence>
<dbReference type="InterPro" id="IPR012910">
    <property type="entry name" value="Plug_dom"/>
</dbReference>
<keyword evidence="2 8" id="KW-0813">Transport</keyword>
<dbReference type="EMBL" id="BAABCW010000006">
    <property type="protein sequence ID" value="GAA3508406.1"/>
    <property type="molecule type" value="Genomic_DNA"/>
</dbReference>
<keyword evidence="7 8" id="KW-0998">Cell outer membrane</keyword>
<dbReference type="InterPro" id="IPR023996">
    <property type="entry name" value="TonB-dep_OMP_SusC/RagA"/>
</dbReference>
<evidence type="ECO:0000313" key="12">
    <source>
        <dbReference type="Proteomes" id="UP001500459"/>
    </source>
</evidence>
<dbReference type="Pfam" id="PF07715">
    <property type="entry name" value="Plug"/>
    <property type="match status" value="1"/>
</dbReference>
<dbReference type="NCBIfam" id="TIGR04056">
    <property type="entry name" value="OMP_RagA_SusC"/>
    <property type="match status" value="1"/>
</dbReference>
<dbReference type="PANTHER" id="PTHR30069:SF29">
    <property type="entry name" value="HEMOGLOBIN AND HEMOGLOBIN-HAPTOGLOBIN-BINDING PROTEIN 1-RELATED"/>
    <property type="match status" value="1"/>
</dbReference>
<evidence type="ECO:0000313" key="11">
    <source>
        <dbReference type="EMBL" id="GAA3508406.1"/>
    </source>
</evidence>
<dbReference type="PROSITE" id="PS52016">
    <property type="entry name" value="TONB_DEPENDENT_REC_3"/>
    <property type="match status" value="1"/>
</dbReference>
<dbReference type="Gene3D" id="2.170.130.10">
    <property type="entry name" value="TonB-dependent receptor, plug domain"/>
    <property type="match status" value="1"/>
</dbReference>
<dbReference type="Pfam" id="PF13715">
    <property type="entry name" value="CarbopepD_reg_2"/>
    <property type="match status" value="1"/>
</dbReference>
<dbReference type="Proteomes" id="UP001500459">
    <property type="component" value="Unassembled WGS sequence"/>
</dbReference>
<evidence type="ECO:0000256" key="5">
    <source>
        <dbReference type="ARBA" id="ARBA00022729"/>
    </source>
</evidence>
<feature type="signal peptide" evidence="9">
    <location>
        <begin position="1"/>
        <end position="18"/>
    </location>
</feature>